<dbReference type="PRINTS" id="PR00039">
    <property type="entry name" value="HTHLYSR"/>
</dbReference>
<proteinExistence type="inferred from homology"/>
<dbReference type="Pfam" id="PF03466">
    <property type="entry name" value="LysR_substrate"/>
    <property type="match status" value="1"/>
</dbReference>
<comment type="similarity">
    <text evidence="1">Belongs to the LysR transcriptional regulatory family.</text>
</comment>
<dbReference type="Proteomes" id="UP001191082">
    <property type="component" value="Unassembled WGS sequence"/>
</dbReference>
<reference evidence="6 7" key="1">
    <citation type="submission" date="2019-05" db="EMBL/GenBank/DDBJ databases">
        <title>Marivita sp. nov. isolated from sea sediment.</title>
        <authorList>
            <person name="Kim W."/>
        </authorList>
    </citation>
    <scope>NUCLEOTIDE SEQUENCE [LARGE SCALE GENOMIC DNA]</scope>
    <source>
        <strain evidence="6 7">CAU 1492</strain>
    </source>
</reference>
<dbReference type="PROSITE" id="PS50931">
    <property type="entry name" value="HTH_LYSR"/>
    <property type="match status" value="1"/>
</dbReference>
<evidence type="ECO:0000256" key="3">
    <source>
        <dbReference type="ARBA" id="ARBA00023125"/>
    </source>
</evidence>
<evidence type="ECO:0000313" key="6">
    <source>
        <dbReference type="EMBL" id="TMV08286.1"/>
    </source>
</evidence>
<name>A0ABY2X076_9RHOB</name>
<evidence type="ECO:0000256" key="4">
    <source>
        <dbReference type="ARBA" id="ARBA00023163"/>
    </source>
</evidence>
<feature type="domain" description="HTH lysR-type" evidence="5">
    <location>
        <begin position="3"/>
        <end position="60"/>
    </location>
</feature>
<protein>
    <submittedName>
        <fullName evidence="6">LysR family transcriptional regulator</fullName>
    </submittedName>
</protein>
<keyword evidence="2" id="KW-0805">Transcription regulation</keyword>
<dbReference type="CDD" id="cd08451">
    <property type="entry name" value="PBP2_BudR"/>
    <property type="match status" value="1"/>
</dbReference>
<dbReference type="InterPro" id="IPR037410">
    <property type="entry name" value="BudR_PBP2"/>
</dbReference>
<evidence type="ECO:0000313" key="7">
    <source>
        <dbReference type="Proteomes" id="UP001191082"/>
    </source>
</evidence>
<dbReference type="Gene3D" id="3.40.190.10">
    <property type="entry name" value="Periplasmic binding protein-like II"/>
    <property type="match status" value="2"/>
</dbReference>
<comment type="caution">
    <text evidence="6">The sequence shown here is derived from an EMBL/GenBank/DDBJ whole genome shotgun (WGS) entry which is preliminary data.</text>
</comment>
<dbReference type="PANTHER" id="PTHR30346">
    <property type="entry name" value="TRANSCRIPTIONAL DUAL REGULATOR HCAR-RELATED"/>
    <property type="match status" value="1"/>
</dbReference>
<dbReference type="Pfam" id="PF00126">
    <property type="entry name" value="HTH_1"/>
    <property type="match status" value="1"/>
</dbReference>
<keyword evidence="3" id="KW-0238">DNA-binding</keyword>
<evidence type="ECO:0000256" key="1">
    <source>
        <dbReference type="ARBA" id="ARBA00009437"/>
    </source>
</evidence>
<dbReference type="SUPFAM" id="SSF53850">
    <property type="entry name" value="Periplasmic binding protein-like II"/>
    <property type="match status" value="1"/>
</dbReference>
<accession>A0ABY2X076</accession>
<dbReference type="RefSeq" id="WP_138865677.1">
    <property type="nucleotide sequence ID" value="NZ_VCPC01000006.1"/>
</dbReference>
<keyword evidence="4" id="KW-0804">Transcription</keyword>
<dbReference type="InterPro" id="IPR005119">
    <property type="entry name" value="LysR_subst-bd"/>
</dbReference>
<gene>
    <name evidence="6" type="ORF">FGK64_20170</name>
</gene>
<dbReference type="PANTHER" id="PTHR30346:SF30">
    <property type="entry name" value="SMALL NEUTRAL PROTEASE REGULATORY PROTEIN"/>
    <property type="match status" value="1"/>
</dbReference>
<dbReference type="InterPro" id="IPR036388">
    <property type="entry name" value="WH-like_DNA-bd_sf"/>
</dbReference>
<evidence type="ECO:0000256" key="2">
    <source>
        <dbReference type="ARBA" id="ARBA00023015"/>
    </source>
</evidence>
<dbReference type="SUPFAM" id="SSF46785">
    <property type="entry name" value="Winged helix' DNA-binding domain"/>
    <property type="match status" value="1"/>
</dbReference>
<evidence type="ECO:0000259" key="5">
    <source>
        <dbReference type="PROSITE" id="PS50931"/>
    </source>
</evidence>
<sequence>MTVDLRHIAYFLAVAEEQNFTRAAERVGIQQPPLSRQIRDMEESIGAALFRRTRKGAELTEAGAAFREAVRHVPDQVAHAITEARRAARGEVGVLRLGYTTSAGFNPVVAQAIRSFRSQYPDVDLTLIEANTPQLMQGIHAGTYDLVFLRPGMAGGEALRERVLSEEQMLAVLPADHPAGIQGSVDLADLRDEPFILLSHAAGPILLDEIFQACRSAGFTPRIGQRVSQITSAINLVANGMGVSVVPASMRFLQVPGVAYLGITGHAPLARLAVAHRRGDSGPLVRNFLAGCA</sequence>
<keyword evidence="7" id="KW-1185">Reference proteome</keyword>
<dbReference type="Gene3D" id="1.10.10.10">
    <property type="entry name" value="Winged helix-like DNA-binding domain superfamily/Winged helix DNA-binding domain"/>
    <property type="match status" value="1"/>
</dbReference>
<organism evidence="6 7">
    <name type="scientific">Arenibacterium halophilum</name>
    <dbReference type="NCBI Taxonomy" id="2583821"/>
    <lineage>
        <taxon>Bacteria</taxon>
        <taxon>Pseudomonadati</taxon>
        <taxon>Pseudomonadota</taxon>
        <taxon>Alphaproteobacteria</taxon>
        <taxon>Rhodobacterales</taxon>
        <taxon>Paracoccaceae</taxon>
        <taxon>Arenibacterium</taxon>
    </lineage>
</organism>
<dbReference type="EMBL" id="VCPC01000006">
    <property type="protein sequence ID" value="TMV08286.1"/>
    <property type="molecule type" value="Genomic_DNA"/>
</dbReference>
<dbReference type="InterPro" id="IPR000847">
    <property type="entry name" value="LysR_HTH_N"/>
</dbReference>
<dbReference type="InterPro" id="IPR036390">
    <property type="entry name" value="WH_DNA-bd_sf"/>
</dbReference>